<keyword evidence="2" id="KW-0804">Transcription</keyword>
<sequence>MFQSNMFQSKMYIPNERLKDWIKVYWFLKGKGKGELSYIRNILPDGCATICFILQGKIDLTIYENGLISRGIYVIPPVINAHYDLISDDIFLIDIQLNPSVFYKLFNLPINKMHNKIYTFQELSLDFDKSILNKIYEEKDNSFQIYNILNDFFIKLFNKLNFNSNEMVLNINQLYLNGNLDNFFHSQNLSIRQIERKVKSYTGLTPHNIAKLGRFYSVLEYMKFRQYNLEYCELALEYNFSDQSHFIRDFKSFTKSTPKNFVKNTNDFPQFQGLCNITKIIK</sequence>
<evidence type="ECO:0000259" key="3">
    <source>
        <dbReference type="PROSITE" id="PS01124"/>
    </source>
</evidence>
<proteinExistence type="predicted"/>
<evidence type="ECO:0000256" key="2">
    <source>
        <dbReference type="ARBA" id="ARBA00023163"/>
    </source>
</evidence>
<dbReference type="GO" id="GO:0043565">
    <property type="term" value="F:sequence-specific DNA binding"/>
    <property type="evidence" value="ECO:0007669"/>
    <property type="project" value="InterPro"/>
</dbReference>
<dbReference type="Proteomes" id="UP000035462">
    <property type="component" value="Unassembled WGS sequence"/>
</dbReference>
<dbReference type="RefSeq" id="WP_046995352.1">
    <property type="nucleotide sequence ID" value="NZ_JAIT01000060.1"/>
</dbReference>
<reference evidence="4 5" key="1">
    <citation type="submission" date="2014-01" db="EMBL/GenBank/DDBJ databases">
        <title>Development of a Comparative Genomic Fingerprinting Assay for High Resolution Genotyping of Arcobacter butzleri.</title>
        <authorList>
            <person name="Webb A.L."/>
            <person name="Inglis G.D."/>
            <person name="Kruczkiewicz P."/>
            <person name="Selinger L.B."/>
            <person name="Taboada E.N."/>
        </authorList>
    </citation>
    <scope>NUCLEOTIDE SEQUENCE [LARGE SCALE GENOMIC DNA]</scope>
    <source>
        <strain evidence="4 5">L352</strain>
    </source>
</reference>
<accession>A0A837JA49</accession>
<feature type="domain" description="HTH araC/xylS-type" evidence="3">
    <location>
        <begin position="179"/>
        <end position="264"/>
    </location>
</feature>
<dbReference type="Pfam" id="PF12833">
    <property type="entry name" value="HTH_18"/>
    <property type="match status" value="1"/>
</dbReference>
<evidence type="ECO:0000313" key="4">
    <source>
        <dbReference type="EMBL" id="KLE03370.1"/>
    </source>
</evidence>
<dbReference type="InterPro" id="IPR046532">
    <property type="entry name" value="DUF6597"/>
</dbReference>
<evidence type="ECO:0000313" key="5">
    <source>
        <dbReference type="Proteomes" id="UP000035462"/>
    </source>
</evidence>
<name>A0A837JA49_9BACT</name>
<evidence type="ECO:0000256" key="1">
    <source>
        <dbReference type="ARBA" id="ARBA00023015"/>
    </source>
</evidence>
<dbReference type="GO" id="GO:0003700">
    <property type="term" value="F:DNA-binding transcription factor activity"/>
    <property type="evidence" value="ECO:0007669"/>
    <property type="project" value="InterPro"/>
</dbReference>
<dbReference type="SUPFAM" id="SSF46689">
    <property type="entry name" value="Homeodomain-like"/>
    <property type="match status" value="1"/>
</dbReference>
<keyword evidence="1" id="KW-0805">Transcription regulation</keyword>
<gene>
    <name evidence="4" type="ORF">AF77_10280</name>
</gene>
<dbReference type="EMBL" id="JAIT01000060">
    <property type="protein sequence ID" value="KLE03370.1"/>
    <property type="molecule type" value="Genomic_DNA"/>
</dbReference>
<dbReference type="InterPro" id="IPR018060">
    <property type="entry name" value="HTH_AraC"/>
</dbReference>
<dbReference type="Gene3D" id="1.10.10.60">
    <property type="entry name" value="Homeodomain-like"/>
    <property type="match status" value="1"/>
</dbReference>
<dbReference type="AlphaFoldDB" id="A0A837JA49"/>
<dbReference type="PROSITE" id="PS01124">
    <property type="entry name" value="HTH_ARAC_FAMILY_2"/>
    <property type="match status" value="1"/>
</dbReference>
<comment type="caution">
    <text evidence="4">The sequence shown here is derived from an EMBL/GenBank/DDBJ whole genome shotgun (WGS) entry which is preliminary data.</text>
</comment>
<dbReference type="SMART" id="SM00342">
    <property type="entry name" value="HTH_ARAC"/>
    <property type="match status" value="1"/>
</dbReference>
<protein>
    <recommendedName>
        <fullName evidence="3">HTH araC/xylS-type domain-containing protein</fullName>
    </recommendedName>
</protein>
<organism evidence="4 5">
    <name type="scientific">Aliarcobacter butzleri L352</name>
    <dbReference type="NCBI Taxonomy" id="1447260"/>
    <lineage>
        <taxon>Bacteria</taxon>
        <taxon>Pseudomonadati</taxon>
        <taxon>Campylobacterota</taxon>
        <taxon>Epsilonproteobacteria</taxon>
        <taxon>Campylobacterales</taxon>
        <taxon>Arcobacteraceae</taxon>
        <taxon>Aliarcobacter</taxon>
    </lineage>
</organism>
<dbReference type="InterPro" id="IPR009057">
    <property type="entry name" value="Homeodomain-like_sf"/>
</dbReference>
<dbReference type="Pfam" id="PF20240">
    <property type="entry name" value="DUF6597"/>
    <property type="match status" value="1"/>
</dbReference>